<evidence type="ECO:0000256" key="3">
    <source>
        <dbReference type="PROSITE-ProRule" id="PRU00169"/>
    </source>
</evidence>
<feature type="domain" description="Response regulatory" evidence="5">
    <location>
        <begin position="86"/>
        <end position="204"/>
    </location>
</feature>
<feature type="modified residue" description="4-aspartylphosphate" evidence="3">
    <location>
        <position position="137"/>
    </location>
</feature>
<dbReference type="InterPro" id="IPR010093">
    <property type="entry name" value="SinI_DNA-bd"/>
</dbReference>
<dbReference type="GO" id="GO:0000160">
    <property type="term" value="P:phosphorelay signal transduction system"/>
    <property type="evidence" value="ECO:0007669"/>
    <property type="project" value="UniProtKB-KW"/>
</dbReference>
<dbReference type="KEGG" id="cbab:SMCB_0970"/>
<evidence type="ECO:0000256" key="2">
    <source>
        <dbReference type="ARBA" id="ARBA00023012"/>
    </source>
</evidence>
<protein>
    <submittedName>
        <fullName evidence="6">CheY-like receiver protein</fullName>
    </submittedName>
</protein>
<dbReference type="PROSITE" id="PS50110">
    <property type="entry name" value="RESPONSE_REGULATORY"/>
    <property type="match status" value="1"/>
</dbReference>
<dbReference type="Pfam" id="PF00072">
    <property type="entry name" value="Response_reg"/>
    <property type="match status" value="1"/>
</dbReference>
<dbReference type="STRING" id="1458426.SMCB_0970"/>
<feature type="compositionally biased region" description="Basic residues" evidence="4">
    <location>
        <begin position="239"/>
        <end position="252"/>
    </location>
</feature>
<keyword evidence="1 3" id="KW-0597">Phosphoprotein</keyword>
<keyword evidence="2" id="KW-0902">Two-component regulatory system</keyword>
<dbReference type="EMBL" id="AP014569">
    <property type="protein sequence ID" value="BAO83198.1"/>
    <property type="molecule type" value="Genomic_DNA"/>
</dbReference>
<evidence type="ECO:0000256" key="4">
    <source>
        <dbReference type="SAM" id="MobiDB-lite"/>
    </source>
</evidence>
<dbReference type="PANTHER" id="PTHR44591:SF14">
    <property type="entry name" value="PROTEIN PILG"/>
    <property type="match status" value="1"/>
</dbReference>
<dbReference type="InterPro" id="IPR009061">
    <property type="entry name" value="DNA-bd_dom_put_sf"/>
</dbReference>
<dbReference type="CDD" id="cd00156">
    <property type="entry name" value="REC"/>
    <property type="match status" value="1"/>
</dbReference>
<dbReference type="OrthoDB" id="5416564at2"/>
<sequence length="262" mass="27665">MSSSAYYTTLEVAKMLGMAVRSVQLMVDRGDLQAWKTPGGHRRITRDSLERWIKGSRAGVTGVAAMHGGASLRPSGRRRHTVHVPRILLIEDSAHFQGLVSMLVKQRFPAIELHVSADAIAGLVSFGHLQPDLIIVDILLPGMDGATLITGLRNHALFGNCKLVVLTALDAQQREPYAAALDGVDVVHKPRLVQELPPLIEAALGHLLANKDAAEEPAPAANGGALALAPSEPPPVKAKASKARSSKPKAKAAGKSGQQPAG</sequence>
<evidence type="ECO:0000259" key="5">
    <source>
        <dbReference type="PROSITE" id="PS50110"/>
    </source>
</evidence>
<dbReference type="PANTHER" id="PTHR44591">
    <property type="entry name" value="STRESS RESPONSE REGULATOR PROTEIN 1"/>
    <property type="match status" value="1"/>
</dbReference>
<name>A0A060NUG7_9BURK</name>
<dbReference type="Pfam" id="PF12728">
    <property type="entry name" value="HTH_17"/>
    <property type="match status" value="1"/>
</dbReference>
<dbReference type="InterPro" id="IPR011006">
    <property type="entry name" value="CheY-like_superfamily"/>
</dbReference>
<feature type="region of interest" description="Disordered" evidence="4">
    <location>
        <begin position="215"/>
        <end position="262"/>
    </location>
</feature>
<dbReference type="SMART" id="SM00448">
    <property type="entry name" value="REC"/>
    <property type="match status" value="1"/>
</dbReference>
<keyword evidence="7" id="KW-1185">Reference proteome</keyword>
<evidence type="ECO:0000313" key="7">
    <source>
        <dbReference type="Proteomes" id="UP000066014"/>
    </source>
</evidence>
<dbReference type="SUPFAM" id="SSF52172">
    <property type="entry name" value="CheY-like"/>
    <property type="match status" value="1"/>
</dbReference>
<dbReference type="InterPro" id="IPR001789">
    <property type="entry name" value="Sig_transdc_resp-reg_receiver"/>
</dbReference>
<gene>
    <name evidence="6" type="ORF">SMCB_0970</name>
</gene>
<dbReference type="NCBIfam" id="TIGR01764">
    <property type="entry name" value="excise"/>
    <property type="match status" value="1"/>
</dbReference>
<dbReference type="InterPro" id="IPR041657">
    <property type="entry name" value="HTH_17"/>
</dbReference>
<dbReference type="Gene3D" id="1.10.1660.10">
    <property type="match status" value="1"/>
</dbReference>
<reference evidence="6 7" key="1">
    <citation type="journal article" date="2014" name="Nat. Commun.">
        <title>Physiological and genomic features of highly alkaliphilic hydrogen-utilizing Betaproteobacteria from a continental serpentinizing site.</title>
        <authorList>
            <person name="Suzuki S."/>
            <person name="Kuenen J.G."/>
            <person name="Schipper K."/>
            <person name="van der Velde S."/>
            <person name="Ishii S."/>
            <person name="Wu A."/>
            <person name="Sorokin D.Y."/>
            <person name="Tenney A."/>
            <person name="Meng X.Y."/>
            <person name="Morrill P.L."/>
            <person name="Kamagata Y."/>
            <person name="Muyzer G."/>
            <person name="Nealson K.H."/>
        </authorList>
    </citation>
    <scope>NUCLEOTIDE SEQUENCE [LARGE SCALE GENOMIC DNA]</scope>
    <source>
        <strain evidence="6 7">B1</strain>
    </source>
</reference>
<feature type="compositionally biased region" description="Low complexity" evidence="4">
    <location>
        <begin position="216"/>
        <end position="230"/>
    </location>
</feature>
<accession>A0A060NUG7</accession>
<dbReference type="HOGENOM" id="CLU_092045_1_0_4"/>
<dbReference type="InterPro" id="IPR050595">
    <property type="entry name" value="Bact_response_regulator"/>
</dbReference>
<dbReference type="AlphaFoldDB" id="A0A060NUG7"/>
<dbReference type="Gene3D" id="3.40.50.2300">
    <property type="match status" value="1"/>
</dbReference>
<evidence type="ECO:0000313" key="6">
    <source>
        <dbReference type="EMBL" id="BAO83198.1"/>
    </source>
</evidence>
<dbReference type="GO" id="GO:0003677">
    <property type="term" value="F:DNA binding"/>
    <property type="evidence" value="ECO:0007669"/>
    <property type="project" value="InterPro"/>
</dbReference>
<dbReference type="SUPFAM" id="SSF46955">
    <property type="entry name" value="Putative DNA-binding domain"/>
    <property type="match status" value="1"/>
</dbReference>
<dbReference type="Proteomes" id="UP000066014">
    <property type="component" value="Chromosome"/>
</dbReference>
<proteinExistence type="predicted"/>
<organism evidence="6 7">
    <name type="scientific">Serpentinimonas maccroryi</name>
    <dbReference type="NCBI Taxonomy" id="1458426"/>
    <lineage>
        <taxon>Bacteria</taxon>
        <taxon>Pseudomonadati</taxon>
        <taxon>Pseudomonadota</taxon>
        <taxon>Betaproteobacteria</taxon>
        <taxon>Burkholderiales</taxon>
        <taxon>Comamonadaceae</taxon>
        <taxon>Serpentinimonas</taxon>
    </lineage>
</organism>
<evidence type="ECO:0000256" key="1">
    <source>
        <dbReference type="ARBA" id="ARBA00022553"/>
    </source>
</evidence>